<dbReference type="Pfam" id="PF09397">
    <property type="entry name" value="FtsK_gamma"/>
    <property type="match status" value="1"/>
</dbReference>
<feature type="compositionally biased region" description="Acidic residues" evidence="17">
    <location>
        <begin position="510"/>
        <end position="525"/>
    </location>
</feature>
<feature type="region of interest" description="Disordered" evidence="17">
    <location>
        <begin position="457"/>
        <end position="525"/>
    </location>
</feature>
<feature type="transmembrane region" description="Helical" evidence="18">
    <location>
        <begin position="29"/>
        <end position="50"/>
    </location>
</feature>
<evidence type="ECO:0000256" key="13">
    <source>
        <dbReference type="ARBA" id="ARBA00023306"/>
    </source>
</evidence>
<evidence type="ECO:0000256" key="12">
    <source>
        <dbReference type="ARBA" id="ARBA00023136"/>
    </source>
</evidence>
<evidence type="ECO:0000313" key="21">
    <source>
        <dbReference type="Proteomes" id="UP001595704"/>
    </source>
</evidence>
<keyword evidence="21" id="KW-1185">Reference proteome</keyword>
<evidence type="ECO:0000256" key="11">
    <source>
        <dbReference type="ARBA" id="ARBA00023125"/>
    </source>
</evidence>
<dbReference type="InterPro" id="IPR003593">
    <property type="entry name" value="AAA+_ATPase"/>
</dbReference>
<evidence type="ECO:0000256" key="17">
    <source>
        <dbReference type="SAM" id="MobiDB-lite"/>
    </source>
</evidence>
<dbReference type="Gene3D" id="3.30.980.40">
    <property type="match status" value="1"/>
</dbReference>
<evidence type="ECO:0000256" key="5">
    <source>
        <dbReference type="ARBA" id="ARBA00022618"/>
    </source>
</evidence>
<evidence type="ECO:0000313" key="20">
    <source>
        <dbReference type="EMBL" id="MFC3639156.1"/>
    </source>
</evidence>
<dbReference type="InterPro" id="IPR027417">
    <property type="entry name" value="P-loop_NTPase"/>
</dbReference>
<evidence type="ECO:0000256" key="16">
    <source>
        <dbReference type="PROSITE-ProRule" id="PRU00289"/>
    </source>
</evidence>
<dbReference type="Pfam" id="PF17854">
    <property type="entry name" value="FtsK_alpha"/>
    <property type="match status" value="1"/>
</dbReference>
<dbReference type="EMBL" id="JBHRYC010000086">
    <property type="protein sequence ID" value="MFC3639156.1"/>
    <property type="molecule type" value="Genomic_DNA"/>
</dbReference>
<dbReference type="InterPro" id="IPR036390">
    <property type="entry name" value="WH_DNA-bd_sf"/>
</dbReference>
<comment type="subcellular location">
    <subcellularLocation>
        <location evidence="1">Cell membrane</location>
        <topology evidence="1">Multi-pass membrane protein</topology>
    </subcellularLocation>
</comment>
<keyword evidence="7 16" id="KW-0547">Nucleotide-binding</keyword>
<keyword evidence="5" id="KW-0132">Cell division</keyword>
<reference evidence="21" key="1">
    <citation type="journal article" date="2019" name="Int. J. Syst. Evol. Microbiol.">
        <title>The Global Catalogue of Microorganisms (GCM) 10K type strain sequencing project: providing services to taxonomists for standard genome sequencing and annotation.</title>
        <authorList>
            <consortium name="The Broad Institute Genomics Platform"/>
            <consortium name="The Broad Institute Genome Sequencing Center for Infectious Disease"/>
            <person name="Wu L."/>
            <person name="Ma J."/>
        </authorList>
    </citation>
    <scope>NUCLEOTIDE SEQUENCE [LARGE SCALE GENOMIC DNA]</scope>
    <source>
        <strain evidence="21">KCTC 42282</strain>
    </source>
</reference>
<dbReference type="InterPro" id="IPR018541">
    <property type="entry name" value="Ftsk_gamma"/>
</dbReference>
<evidence type="ECO:0000256" key="10">
    <source>
        <dbReference type="ARBA" id="ARBA00022989"/>
    </source>
</evidence>
<keyword evidence="6 18" id="KW-0812">Transmembrane</keyword>
<dbReference type="Pfam" id="PF13491">
    <property type="entry name" value="FtsK_4TM"/>
    <property type="match status" value="1"/>
</dbReference>
<evidence type="ECO:0000256" key="9">
    <source>
        <dbReference type="ARBA" id="ARBA00022840"/>
    </source>
</evidence>
<dbReference type="InterPro" id="IPR041027">
    <property type="entry name" value="FtsK_alpha"/>
</dbReference>
<dbReference type="InterPro" id="IPR002543">
    <property type="entry name" value="FtsK_dom"/>
</dbReference>
<feature type="transmembrane region" description="Helical" evidence="18">
    <location>
        <begin position="217"/>
        <end position="237"/>
    </location>
</feature>
<evidence type="ECO:0000256" key="7">
    <source>
        <dbReference type="ARBA" id="ARBA00022741"/>
    </source>
</evidence>
<feature type="domain" description="FtsK" evidence="19">
    <location>
        <begin position="745"/>
        <end position="964"/>
    </location>
</feature>
<dbReference type="PANTHER" id="PTHR22683">
    <property type="entry name" value="SPORULATION PROTEIN RELATED"/>
    <property type="match status" value="1"/>
</dbReference>
<feature type="transmembrane region" description="Helical" evidence="18">
    <location>
        <begin position="168"/>
        <end position="189"/>
    </location>
</feature>
<comment type="subunit">
    <text evidence="15">Homohexamer. Forms a ring that surrounds DNA.</text>
</comment>
<accession>A0ABV7UKR4</accession>
<dbReference type="SMART" id="SM00382">
    <property type="entry name" value="AAA"/>
    <property type="match status" value="1"/>
</dbReference>
<feature type="region of interest" description="Disordered" evidence="17">
    <location>
        <begin position="265"/>
        <end position="288"/>
    </location>
</feature>
<keyword evidence="11" id="KW-0238">DNA-binding</keyword>
<keyword evidence="9 16" id="KW-0067">ATP-binding</keyword>
<gene>
    <name evidence="20" type="ORF">ACFONL_17580</name>
</gene>
<evidence type="ECO:0000256" key="4">
    <source>
        <dbReference type="ARBA" id="ARBA00022475"/>
    </source>
</evidence>
<evidence type="ECO:0000256" key="15">
    <source>
        <dbReference type="ARBA" id="ARBA00025923"/>
    </source>
</evidence>
<keyword evidence="4" id="KW-1003">Cell membrane</keyword>
<dbReference type="Proteomes" id="UP001595704">
    <property type="component" value="Unassembled WGS sequence"/>
</dbReference>
<dbReference type="Gene3D" id="1.10.10.10">
    <property type="entry name" value="Winged helix-like DNA-binding domain superfamily/Winged helix DNA-binding domain"/>
    <property type="match status" value="1"/>
</dbReference>
<feature type="compositionally biased region" description="Acidic residues" evidence="17">
    <location>
        <begin position="465"/>
        <end position="474"/>
    </location>
</feature>
<evidence type="ECO:0000256" key="18">
    <source>
        <dbReference type="SAM" id="Phobius"/>
    </source>
</evidence>
<comment type="similarity">
    <text evidence="2">Belongs to the FtsK/SpoIIIE/SftA family.</text>
</comment>
<evidence type="ECO:0000259" key="19">
    <source>
        <dbReference type="PROSITE" id="PS50901"/>
    </source>
</evidence>
<evidence type="ECO:0000256" key="3">
    <source>
        <dbReference type="ARBA" id="ARBA00020887"/>
    </source>
</evidence>
<sequence length="1114" mass="117288">MRTVRRSTSPAHDLSLAARYFMKRRAFDLVGIALIVFAITMAIALITWSVGDPSLTHATDGRISNWLGAPGAVISDMAMQLFGLGSVAWLLPLAVWGVSLVARRTMPGMKWRIPLWIIGAAAAAAVASAMPATGSWPLPTGLGGVVGDGLLSAARGVLGVLGAFGRVLAGFIMAAIAILALSAACGYGFDDQASEDDTDMDSWRASRGKETDSDEPGLGIVSLGAVVHGFMMLKAAIGRRRSRRNKMTAATAGAAAMAGASRAAARTSGGRVEPAAFPDEFSHTGPDYAPALAHAAASAQPAEAPRSRVRMPPTWQEAPGVAAPSGVIEPPWRQEEAPSPVHAAYAPAHMRAASQEVDAGYGAEADMAASHMTVAPAWSEPVEAPTAYAQPQPVRAHEPAAVTPHAITHVAETTAVAARTAAGVATRVAAAPQKIIPTAAAIAAAAELSSRFAARVRRKASAPEENPDGEDTAGDDTTGYPSGVTDTMGTAPVEATQPFVLRRKRKEPESDLAPDLEEAEDDNDAISDADVDVAGESAPVAPMAPRIPPHALRVGVPAAMTSAGPANDDAVASRPSLTQGGAVAVATARPVASTPAAPPQPTFDTESYQLPELALLAEPRRPAANSMLSVEALEQNATLLEGVLEDFGVRGEIINVRPGPVVTLYELEPAPGTKSSRVISLADDIARSMSAISARVAVVPGRNAIGIELPNSNRETVYLRELLASEDFSSSKSRLGLCLGKTIGGEPVIADLARMPHLLVAGTTGSGKSVAINTMILSLLYRLRPDECRLIMVDPKMLELSIYDGIPHLLTPVVTDPKKAVVALKWAVREMEDRYKKMSKLGVRNIDGFNTRVGEARRKGEIITRTLQTGFDKQTGEPVYEEEAMDLDPLPYIVVIVDEMADLMMVAGKEIEGTIQRLAQMARAAGIHVVLATQRPSVDVITGTIKANFPTRISFQVTSKIDSRTILGEQGAEQLLGQGDMLYMAGGGRVTRVHGPFVSDNEVEKVVSHLKSQGRPQYLEAVTAMEEGEGEEGGAVFDQSAMASAGGDLYDQAVAIVLRDRKASTSYIQRRLQIGYNRAASLMERMELEGIVGAANHAGKREILAQGGGEQEDD</sequence>
<keyword evidence="13" id="KW-0131">Cell cycle</keyword>
<name>A0ABV7UKR4_9HYPH</name>
<dbReference type="PROSITE" id="PS50901">
    <property type="entry name" value="FTSK"/>
    <property type="match status" value="1"/>
</dbReference>
<dbReference type="RefSeq" id="WP_191318498.1">
    <property type="nucleotide sequence ID" value="NZ_BNCG01000003.1"/>
</dbReference>
<feature type="binding site" evidence="16">
    <location>
        <begin position="762"/>
        <end position="769"/>
    </location>
    <ligand>
        <name>ATP</name>
        <dbReference type="ChEBI" id="CHEBI:30616"/>
    </ligand>
</feature>
<dbReference type="InterPro" id="IPR050206">
    <property type="entry name" value="FtsK/SpoIIIE/SftA"/>
</dbReference>
<dbReference type="CDD" id="cd01127">
    <property type="entry name" value="TrwB_TraG_TraD_VirD4"/>
    <property type="match status" value="1"/>
</dbReference>
<keyword evidence="8" id="KW-0159">Chromosome partition</keyword>
<keyword evidence="12 18" id="KW-0472">Membrane</keyword>
<evidence type="ECO:0000256" key="2">
    <source>
        <dbReference type="ARBA" id="ARBA00006474"/>
    </source>
</evidence>
<evidence type="ECO:0000256" key="14">
    <source>
        <dbReference type="ARBA" id="ARBA00024784"/>
    </source>
</evidence>
<protein>
    <recommendedName>
        <fullName evidence="3">DNA translocase FtsK</fullName>
    </recommendedName>
</protein>
<feature type="compositionally biased region" description="Basic and acidic residues" evidence="17">
    <location>
        <begin position="201"/>
        <end position="211"/>
    </location>
</feature>
<dbReference type="Gene3D" id="3.40.50.300">
    <property type="entry name" value="P-loop containing nucleotide triphosphate hydrolases"/>
    <property type="match status" value="1"/>
</dbReference>
<dbReference type="SUPFAM" id="SSF52540">
    <property type="entry name" value="P-loop containing nucleoside triphosphate hydrolases"/>
    <property type="match status" value="1"/>
</dbReference>
<dbReference type="PANTHER" id="PTHR22683:SF41">
    <property type="entry name" value="DNA TRANSLOCASE FTSK"/>
    <property type="match status" value="1"/>
</dbReference>
<feature type="transmembrane region" description="Helical" evidence="18">
    <location>
        <begin position="113"/>
        <end position="130"/>
    </location>
</feature>
<dbReference type="InterPro" id="IPR036388">
    <property type="entry name" value="WH-like_DNA-bd_sf"/>
</dbReference>
<dbReference type="InterPro" id="IPR025199">
    <property type="entry name" value="FtsK_4TM"/>
</dbReference>
<dbReference type="SUPFAM" id="SSF46785">
    <property type="entry name" value="Winged helix' DNA-binding domain"/>
    <property type="match status" value="1"/>
</dbReference>
<evidence type="ECO:0000256" key="1">
    <source>
        <dbReference type="ARBA" id="ARBA00004651"/>
    </source>
</evidence>
<proteinExistence type="inferred from homology"/>
<organism evidence="20 21">
    <name type="scientific">Camelimonas fluminis</name>
    <dbReference type="NCBI Taxonomy" id="1576911"/>
    <lineage>
        <taxon>Bacteria</taxon>
        <taxon>Pseudomonadati</taxon>
        <taxon>Pseudomonadota</taxon>
        <taxon>Alphaproteobacteria</taxon>
        <taxon>Hyphomicrobiales</taxon>
        <taxon>Chelatococcaceae</taxon>
        <taxon>Camelimonas</taxon>
    </lineage>
</organism>
<comment type="function">
    <text evidence="14">Essential cell division protein that coordinates cell division and chromosome segregation. The N-terminus is involved in assembly of the cell-division machinery. The C-terminus functions as a DNA motor that moves dsDNA in an ATP-dependent manner towards the dif recombination site, which is located within the replication terminus region. Translocation stops specifically at Xer-dif sites, where FtsK interacts with the Xer recombinase, allowing activation of chromosome unlinking by recombination. FtsK orienting polar sequences (KOPS) guide the direction of DNA translocation. FtsK can remove proteins from DNA as it translocates, but translocation stops specifically at XerCD-dif site, thereby preventing removal of XerC and XerD from dif.</text>
</comment>
<evidence type="ECO:0000256" key="8">
    <source>
        <dbReference type="ARBA" id="ARBA00022829"/>
    </source>
</evidence>
<keyword evidence="10 18" id="KW-1133">Transmembrane helix</keyword>
<feature type="region of interest" description="Disordered" evidence="17">
    <location>
        <begin position="194"/>
        <end position="216"/>
    </location>
</feature>
<comment type="caution">
    <text evidence="20">The sequence shown here is derived from an EMBL/GenBank/DDBJ whole genome shotgun (WGS) entry which is preliminary data.</text>
</comment>
<dbReference type="Pfam" id="PF01580">
    <property type="entry name" value="FtsK_SpoIIIE"/>
    <property type="match status" value="1"/>
</dbReference>
<feature type="transmembrane region" description="Helical" evidence="18">
    <location>
        <begin position="81"/>
        <end position="101"/>
    </location>
</feature>
<evidence type="ECO:0000256" key="6">
    <source>
        <dbReference type="ARBA" id="ARBA00022692"/>
    </source>
</evidence>
<dbReference type="SMART" id="SM00843">
    <property type="entry name" value="Ftsk_gamma"/>
    <property type="match status" value="1"/>
</dbReference>